<name>A0AAV9IQC1_CYACA</name>
<keyword evidence="10" id="KW-1185">Reference proteome</keyword>
<dbReference type="PANTHER" id="PTHR45923">
    <property type="entry name" value="PROTEIN SEY1"/>
    <property type="match status" value="1"/>
</dbReference>
<dbReference type="GO" id="GO:0016320">
    <property type="term" value="P:endoplasmic reticulum membrane fusion"/>
    <property type="evidence" value="ECO:0007669"/>
    <property type="project" value="TreeGrafter"/>
</dbReference>
<evidence type="ECO:0000256" key="2">
    <source>
        <dbReference type="ARBA" id="ARBA00022801"/>
    </source>
</evidence>
<dbReference type="Gene3D" id="3.40.50.300">
    <property type="entry name" value="P-loop containing nucleotide triphosphate hydrolases"/>
    <property type="match status" value="1"/>
</dbReference>
<keyword evidence="7" id="KW-0175">Coiled coil</keyword>
<dbReference type="InterPro" id="IPR008803">
    <property type="entry name" value="RHD3/Sey1"/>
</dbReference>
<dbReference type="GO" id="GO:0003924">
    <property type="term" value="F:GTPase activity"/>
    <property type="evidence" value="ECO:0007669"/>
    <property type="project" value="TreeGrafter"/>
</dbReference>
<accession>A0AAV9IQC1</accession>
<evidence type="ECO:0000256" key="5">
    <source>
        <dbReference type="ARBA" id="ARBA00023136"/>
    </source>
</evidence>
<evidence type="ECO:0000256" key="7">
    <source>
        <dbReference type="SAM" id="Coils"/>
    </source>
</evidence>
<dbReference type="Proteomes" id="UP001301350">
    <property type="component" value="Unassembled WGS sequence"/>
</dbReference>
<proteinExistence type="inferred from homology"/>
<gene>
    <name evidence="9" type="ORF">CDCA_CDCA02G0492</name>
</gene>
<dbReference type="GO" id="GO:0005525">
    <property type="term" value="F:GTP binding"/>
    <property type="evidence" value="ECO:0007669"/>
    <property type="project" value="UniProtKB-KW"/>
</dbReference>
<evidence type="ECO:0000256" key="4">
    <source>
        <dbReference type="ARBA" id="ARBA00023134"/>
    </source>
</evidence>
<keyword evidence="4" id="KW-0342">GTP-binding</keyword>
<keyword evidence="5" id="KW-0472">Membrane</keyword>
<dbReference type="GO" id="GO:0005783">
    <property type="term" value="C:endoplasmic reticulum"/>
    <property type="evidence" value="ECO:0007669"/>
    <property type="project" value="TreeGrafter"/>
</dbReference>
<dbReference type="SUPFAM" id="SSF52540">
    <property type="entry name" value="P-loop containing nucleoside triphosphate hydrolases"/>
    <property type="match status" value="1"/>
</dbReference>
<reference evidence="9 10" key="1">
    <citation type="submission" date="2022-07" db="EMBL/GenBank/DDBJ databases">
        <title>Genome-wide signatures of adaptation to extreme environments.</title>
        <authorList>
            <person name="Cho C.H."/>
            <person name="Yoon H.S."/>
        </authorList>
    </citation>
    <scope>NUCLEOTIDE SEQUENCE [LARGE SCALE GENOMIC DNA]</scope>
    <source>
        <strain evidence="9 10">DBV 063 E5</strain>
    </source>
</reference>
<protein>
    <recommendedName>
        <fullName evidence="8">GB1/RHD3-type G domain-containing protein</fullName>
    </recommendedName>
</protein>
<organism evidence="9 10">
    <name type="scientific">Cyanidium caldarium</name>
    <name type="common">Red alga</name>
    <dbReference type="NCBI Taxonomy" id="2771"/>
    <lineage>
        <taxon>Eukaryota</taxon>
        <taxon>Rhodophyta</taxon>
        <taxon>Bangiophyceae</taxon>
        <taxon>Cyanidiales</taxon>
        <taxon>Cyanidiaceae</taxon>
        <taxon>Cyanidium</taxon>
    </lineage>
</organism>
<keyword evidence="2" id="KW-0378">Hydrolase</keyword>
<evidence type="ECO:0000313" key="9">
    <source>
        <dbReference type="EMBL" id="KAK4534467.1"/>
    </source>
</evidence>
<evidence type="ECO:0000313" key="10">
    <source>
        <dbReference type="Proteomes" id="UP001301350"/>
    </source>
</evidence>
<evidence type="ECO:0000256" key="6">
    <source>
        <dbReference type="PROSITE-ProRule" id="PRU01052"/>
    </source>
</evidence>
<dbReference type="InterPro" id="IPR030386">
    <property type="entry name" value="G_GB1_RHD3_dom"/>
</dbReference>
<dbReference type="Pfam" id="PF05879">
    <property type="entry name" value="RHD3_GTPase"/>
    <property type="match status" value="1"/>
</dbReference>
<dbReference type="PROSITE" id="PS51715">
    <property type="entry name" value="G_GB1_RHD3"/>
    <property type="match status" value="1"/>
</dbReference>
<dbReference type="EMBL" id="JANCYW010000002">
    <property type="protein sequence ID" value="KAK4534467.1"/>
    <property type="molecule type" value="Genomic_DNA"/>
</dbReference>
<dbReference type="PANTHER" id="PTHR45923:SF2">
    <property type="entry name" value="PROTEIN SEY1"/>
    <property type="match status" value="1"/>
</dbReference>
<comment type="caution">
    <text evidence="9">The sequence shown here is derived from an EMBL/GenBank/DDBJ whole genome shotgun (WGS) entry which is preliminary data.</text>
</comment>
<keyword evidence="1" id="KW-0547">Nucleotide-binding</keyword>
<evidence type="ECO:0000256" key="3">
    <source>
        <dbReference type="ARBA" id="ARBA00022824"/>
    </source>
</evidence>
<keyword evidence="3" id="KW-0256">Endoplasmic reticulum</keyword>
<feature type="coiled-coil region" evidence="7">
    <location>
        <begin position="451"/>
        <end position="478"/>
    </location>
</feature>
<evidence type="ECO:0000256" key="1">
    <source>
        <dbReference type="ARBA" id="ARBA00022741"/>
    </source>
</evidence>
<sequence>MLVTETQLVLEDGTFQAWSAPFSTDGGEAAADEDAAAAQPFLVFAIVGCQGSGKSTLANELFGLHFPVLDAARTGRQRTTEGIWIAGRQRDGAQPALVVLDVEGTDSRERGAAGRGFESRTTLFTLSVADVVVLNMWVHDVGRPRGANYGLLTTVFSETRRLGDGNRLNRRPRLVLALRDYDADEHNLSELSALLTDDILRLWREATDTAAERFHDFFELDFSAVPSKIFQPEAFRRACAALYEREVAACLARLGARPKTIRLEALSVVMEATWAQLDENLSAGRQADGPPIALMEDMAAYYYCERIRHAVQRDGQQRLHELRLLLVSSYEPPRDFGERLLEVYRSAAKEYRWRARHYKTAKAAETKRQELERWLCAPEGGQLSQLFREYVGLTFRYFAARFDDDFATVLGGTQDFERRAAAMRRTCLDAFDAAVAQPAAVATEEVLPGADRIVQSERKRLERQIAEAIDERQRHGEAMLPALQTYGDVATGPSRRRSKPAWWKVFLIRAAILYLNYLQAKAQGNSLQKARRRREKDLPIGPTF</sequence>
<comment type="similarity">
    <text evidence="6">Belongs to the TRAFAC class dynamin-like GTPase superfamily. GB1/RHD3 GTPase family.</text>
</comment>
<dbReference type="InterPro" id="IPR027417">
    <property type="entry name" value="P-loop_NTPase"/>
</dbReference>
<evidence type="ECO:0000259" key="8">
    <source>
        <dbReference type="PROSITE" id="PS51715"/>
    </source>
</evidence>
<feature type="domain" description="GB1/RHD3-type G" evidence="8">
    <location>
        <begin position="38"/>
        <end position="180"/>
    </location>
</feature>
<dbReference type="AlphaFoldDB" id="A0AAV9IQC1"/>